<dbReference type="EMBL" id="CABFNP030000426">
    <property type="protein sequence ID" value="CAI6014595.1"/>
    <property type="molecule type" value="Genomic_DNA"/>
</dbReference>
<name>A0AA35PVQ8_9HYPO</name>
<sequence>STQLDSLSKDTTAYQYVFPWEGTVFPAHEKQFHVLTVVKAMKPLVMKNTAPQSKTRHNALLNELNLKVGEGIYTPLSVTMYLQYLTMRINPTTPSHLELTHLPNRRSPSLGDNNLSEAPPKSHLGFWFFGRESRDRLYPERDIRCGNWQEFDVGQDITTEGAREHICGFNDKLTDFYRSLTTSPLCIWSLADKRGIKPQKVLVIDLHLGFCGTGVI</sequence>
<evidence type="ECO:0000313" key="2">
    <source>
        <dbReference type="Proteomes" id="UP001160390"/>
    </source>
</evidence>
<gene>
    <name evidence="1" type="ORF">CCHLO57077_00011473</name>
</gene>
<evidence type="ECO:0000313" key="1">
    <source>
        <dbReference type="EMBL" id="CAI6014595.1"/>
    </source>
</evidence>
<accession>A0AA35PVQ8</accession>
<keyword evidence="2" id="KW-1185">Reference proteome</keyword>
<dbReference type="Proteomes" id="UP001160390">
    <property type="component" value="Unassembled WGS sequence"/>
</dbReference>
<proteinExistence type="predicted"/>
<protein>
    <submittedName>
        <fullName evidence="1">Uncharacterized protein</fullName>
    </submittedName>
</protein>
<comment type="caution">
    <text evidence="1">The sequence shown here is derived from an EMBL/GenBank/DDBJ whole genome shotgun (WGS) entry which is preliminary data.</text>
</comment>
<organism evidence="1 2">
    <name type="scientific">Clonostachys chloroleuca</name>
    <dbReference type="NCBI Taxonomy" id="1926264"/>
    <lineage>
        <taxon>Eukaryota</taxon>
        <taxon>Fungi</taxon>
        <taxon>Dikarya</taxon>
        <taxon>Ascomycota</taxon>
        <taxon>Pezizomycotina</taxon>
        <taxon>Sordariomycetes</taxon>
        <taxon>Hypocreomycetidae</taxon>
        <taxon>Hypocreales</taxon>
        <taxon>Bionectriaceae</taxon>
        <taxon>Clonostachys</taxon>
    </lineage>
</organism>
<dbReference type="AlphaFoldDB" id="A0AA35PVQ8"/>
<feature type="non-terminal residue" evidence="1">
    <location>
        <position position="1"/>
    </location>
</feature>
<reference evidence="1" key="1">
    <citation type="submission" date="2023-01" db="EMBL/GenBank/DDBJ databases">
        <authorList>
            <person name="Piombo E."/>
        </authorList>
    </citation>
    <scope>NUCLEOTIDE SEQUENCE</scope>
</reference>